<evidence type="ECO:0000313" key="10">
    <source>
        <dbReference type="EMBL" id="CAK7892431.1"/>
    </source>
</evidence>
<keyword evidence="11" id="KW-1185">Reference proteome</keyword>
<organism evidence="10 11">
    <name type="scientific">[Candida] anglica</name>
    <dbReference type="NCBI Taxonomy" id="148631"/>
    <lineage>
        <taxon>Eukaryota</taxon>
        <taxon>Fungi</taxon>
        <taxon>Dikarya</taxon>
        <taxon>Ascomycota</taxon>
        <taxon>Saccharomycotina</taxon>
        <taxon>Pichiomycetes</taxon>
        <taxon>Debaryomycetaceae</taxon>
        <taxon>Kurtzmaniella</taxon>
    </lineage>
</organism>
<dbReference type="EMBL" id="OZ004253">
    <property type="protein sequence ID" value="CAK7892431.1"/>
    <property type="molecule type" value="Genomic_DNA"/>
</dbReference>
<sequence>MEESVFYISEGDPNDKHSQESFALSTSIHNNQQFAAFRQADCPQRGAALTGLGPGERLFVASQNKALLQVYSWGKESPDQRIPVPEQLSCLTLCNHPHSKIDSNNNSVGKLPAFRIPWLLAAGSKSGKLYIWELSSGNLLCVKDAHYQALSVVKFSKCGTFLVTGGLDSRVSVWRTSDLISIYNKSDEANRLASIKPFATFTDHSLAVTDLVLSETGILNDLRLYTVSKDATLRIYDVCTKALLTTFVFNHSIECVTKDPANRACYVGLSNGLIRSIPLYQVNPTTSILESVGGCEKIITLDHDPNLLNTFVHHQQNQTSSLQSTLNKKPNQTSSQQNDKPISVTNIDISMDGTSIISGDSAGRVFVSDIVTRQVVQTFKECNSPIAYIQVNYCPVETVDSNSTLVGKGDKNHRLIPPLKRVLASADPIEHNLYMEISTGSEPEFNFDQWLNAKSQQELEFKNVTHINSTVKVVDSVGSNDKVAELEAKLAKVSKAYTDLRGKHEELYEEHKKLLE</sequence>
<keyword evidence="8" id="KW-0698">rRNA processing</keyword>
<dbReference type="Pfam" id="PF00400">
    <property type="entry name" value="WD40"/>
    <property type="match status" value="2"/>
</dbReference>
<comment type="subunit">
    <text evidence="3 8">Component of the RIX1 complex, composed of IPI1, RIX1/IPI2 and IPI3 in a 1:2:2 stoichiometry. The complex interacts (via RIX1) with MDN1 (via its hexameric AAA ATPase ring) and the pre-60S ribosome particles.</text>
</comment>
<evidence type="ECO:0000256" key="5">
    <source>
        <dbReference type="ARBA" id="ARBA00022737"/>
    </source>
</evidence>
<comment type="function">
    <text evidence="1 8">Component of the RIX1 complex required for processing of ITS2 sequences from 35S pre-rRNA.</text>
</comment>
<feature type="repeat" description="WD" evidence="7">
    <location>
        <begin position="143"/>
        <end position="174"/>
    </location>
</feature>
<evidence type="ECO:0000256" key="8">
    <source>
        <dbReference type="RuleBase" id="RU369067"/>
    </source>
</evidence>
<evidence type="ECO:0000256" key="2">
    <source>
        <dbReference type="ARBA" id="ARBA00010143"/>
    </source>
</evidence>
<dbReference type="PANTHER" id="PTHR18763">
    <property type="entry name" value="WD-REPEAT PROTEIN 18"/>
    <property type="match status" value="1"/>
</dbReference>
<dbReference type="PROSITE" id="PS50082">
    <property type="entry name" value="WD_REPEATS_2"/>
    <property type="match status" value="1"/>
</dbReference>
<evidence type="ECO:0000256" key="3">
    <source>
        <dbReference type="ARBA" id="ARBA00011141"/>
    </source>
</evidence>
<keyword evidence="8" id="KW-0539">Nucleus</keyword>
<comment type="similarity">
    <text evidence="2 8">Belongs to the WD repeat IPI3/WDR18 family.</text>
</comment>
<name>A0ABP0E9U5_9ASCO</name>
<proteinExistence type="inferred from homology"/>
<feature type="region of interest" description="Disordered" evidence="9">
    <location>
        <begin position="319"/>
        <end position="342"/>
    </location>
</feature>
<evidence type="ECO:0000256" key="6">
    <source>
        <dbReference type="ARBA" id="ARBA00026229"/>
    </source>
</evidence>
<evidence type="ECO:0000256" key="1">
    <source>
        <dbReference type="ARBA" id="ARBA00002355"/>
    </source>
</evidence>
<evidence type="ECO:0000313" key="11">
    <source>
        <dbReference type="Proteomes" id="UP001497600"/>
    </source>
</evidence>
<feature type="compositionally biased region" description="Polar residues" evidence="9">
    <location>
        <begin position="328"/>
        <end position="342"/>
    </location>
</feature>
<dbReference type="InterPro" id="IPR045227">
    <property type="entry name" value="WDR18/Ipi3/RID3"/>
</dbReference>
<keyword evidence="4 7" id="KW-0853">WD repeat</keyword>
<accession>A0ABP0E9U5</accession>
<dbReference type="InterPro" id="IPR015943">
    <property type="entry name" value="WD40/YVTN_repeat-like_dom_sf"/>
</dbReference>
<dbReference type="Proteomes" id="UP001497600">
    <property type="component" value="Chromosome A"/>
</dbReference>
<dbReference type="SUPFAM" id="SSF50978">
    <property type="entry name" value="WD40 repeat-like"/>
    <property type="match status" value="1"/>
</dbReference>
<protein>
    <recommendedName>
        <fullName evidence="6 8">Pre-rRNA-processing protein IPI3</fullName>
    </recommendedName>
</protein>
<evidence type="ECO:0000256" key="4">
    <source>
        <dbReference type="ARBA" id="ARBA00022574"/>
    </source>
</evidence>
<dbReference type="InterPro" id="IPR036322">
    <property type="entry name" value="WD40_repeat_dom_sf"/>
</dbReference>
<dbReference type="PANTHER" id="PTHR18763:SF0">
    <property type="entry name" value="WD REPEAT-CONTAINING PROTEIN 18"/>
    <property type="match status" value="1"/>
</dbReference>
<gene>
    <name evidence="10" type="primary">IPI3</name>
    <name evidence="10" type="ORF">CAAN4_A02872</name>
</gene>
<comment type="subcellular location">
    <subcellularLocation>
        <location evidence="8">Nucleus</location>
    </subcellularLocation>
</comment>
<reference evidence="10 11" key="1">
    <citation type="submission" date="2024-01" db="EMBL/GenBank/DDBJ databases">
        <authorList>
            <consortium name="Genoscope - CEA"/>
            <person name="William W."/>
        </authorList>
    </citation>
    <scope>NUCLEOTIDE SEQUENCE [LARGE SCALE GENOMIC DNA]</scope>
    <source>
        <strain evidence="10 11">29B2s-10</strain>
    </source>
</reference>
<dbReference type="InterPro" id="IPR001680">
    <property type="entry name" value="WD40_rpt"/>
</dbReference>
<keyword evidence="5" id="KW-0677">Repeat</keyword>
<evidence type="ECO:0000256" key="9">
    <source>
        <dbReference type="SAM" id="MobiDB-lite"/>
    </source>
</evidence>
<dbReference type="PROSITE" id="PS50294">
    <property type="entry name" value="WD_REPEATS_REGION"/>
    <property type="match status" value="1"/>
</dbReference>
<evidence type="ECO:0000256" key="7">
    <source>
        <dbReference type="PROSITE-ProRule" id="PRU00221"/>
    </source>
</evidence>
<dbReference type="SMART" id="SM00320">
    <property type="entry name" value="WD40"/>
    <property type="match status" value="4"/>
</dbReference>
<dbReference type="Gene3D" id="2.130.10.10">
    <property type="entry name" value="YVTN repeat-like/Quinoprotein amine dehydrogenase"/>
    <property type="match status" value="2"/>
</dbReference>